<protein>
    <recommendedName>
        <fullName evidence="2 3">Single-stranded DNA-binding protein</fullName>
        <shortName evidence="2">SSB</shortName>
    </recommendedName>
</protein>
<dbReference type="HAMAP" id="MF_00984">
    <property type="entry name" value="SSB"/>
    <property type="match status" value="1"/>
</dbReference>
<comment type="caution">
    <text evidence="2">Lacks conserved residue(s) required for the propagation of feature annotation.</text>
</comment>
<dbReference type="RefSeq" id="WP_337319882.1">
    <property type="nucleotide sequence ID" value="NZ_JBBDGN010000008.1"/>
</dbReference>
<feature type="compositionally biased region" description="Low complexity" evidence="4">
    <location>
        <begin position="116"/>
        <end position="139"/>
    </location>
</feature>
<accession>A0ABU8LKP8</accession>
<dbReference type="InterPro" id="IPR012340">
    <property type="entry name" value="NA-bd_OB-fold"/>
</dbReference>
<dbReference type="PANTHER" id="PTHR10302:SF0">
    <property type="entry name" value="SINGLE-STRANDED DNA-BINDING PROTEIN, MITOCHONDRIAL"/>
    <property type="match status" value="1"/>
</dbReference>
<sequence length="182" mass="19134">MNDIVTIRGNVGTDPVRNTTNGGDSVLNFRVASSSGYWDKRAGAYVETGTNWYAVTAFRRLADNAKASLRSGDAVIVTGELQLKEWQNNGRSGFSADIVAESIGHDLARGTSNFMRTPRPSSAPAAAAPTTHETAPAAPHDSEAPDEAEVADWTAAGLHVIAGTGEIAEDGEEVEQDAYADA</sequence>
<dbReference type="Proteomes" id="UP001366085">
    <property type="component" value="Unassembled WGS sequence"/>
</dbReference>
<dbReference type="CDD" id="cd04496">
    <property type="entry name" value="SSB_OBF"/>
    <property type="match status" value="1"/>
</dbReference>
<evidence type="ECO:0000256" key="4">
    <source>
        <dbReference type="SAM" id="MobiDB-lite"/>
    </source>
</evidence>
<dbReference type="PANTHER" id="PTHR10302">
    <property type="entry name" value="SINGLE-STRANDED DNA-BINDING PROTEIN"/>
    <property type="match status" value="1"/>
</dbReference>
<dbReference type="GO" id="GO:0003677">
    <property type="term" value="F:DNA binding"/>
    <property type="evidence" value="ECO:0007669"/>
    <property type="project" value="UniProtKB-KW"/>
</dbReference>
<organism evidence="5 6">
    <name type="scientific">Microbacterium istanbulense</name>
    <dbReference type="NCBI Taxonomy" id="3122049"/>
    <lineage>
        <taxon>Bacteria</taxon>
        <taxon>Bacillati</taxon>
        <taxon>Actinomycetota</taxon>
        <taxon>Actinomycetes</taxon>
        <taxon>Micrococcales</taxon>
        <taxon>Microbacteriaceae</taxon>
        <taxon>Microbacterium</taxon>
    </lineage>
</organism>
<evidence type="ECO:0000256" key="1">
    <source>
        <dbReference type="ARBA" id="ARBA00023125"/>
    </source>
</evidence>
<comment type="subunit">
    <text evidence="2">Homotetramer.</text>
</comment>
<dbReference type="NCBIfam" id="TIGR00621">
    <property type="entry name" value="ssb"/>
    <property type="match status" value="1"/>
</dbReference>
<dbReference type="Gene3D" id="2.40.50.140">
    <property type="entry name" value="Nucleic acid-binding proteins"/>
    <property type="match status" value="1"/>
</dbReference>
<evidence type="ECO:0000313" key="5">
    <source>
        <dbReference type="EMBL" id="MEJ1091910.1"/>
    </source>
</evidence>
<evidence type="ECO:0000256" key="2">
    <source>
        <dbReference type="HAMAP-Rule" id="MF_00984"/>
    </source>
</evidence>
<feature type="region of interest" description="Disordered" evidence="4">
    <location>
        <begin position="110"/>
        <end position="153"/>
    </location>
</feature>
<dbReference type="PROSITE" id="PS50935">
    <property type="entry name" value="SSB"/>
    <property type="match status" value="1"/>
</dbReference>
<dbReference type="EMBL" id="JBBDGN010000008">
    <property type="protein sequence ID" value="MEJ1091910.1"/>
    <property type="molecule type" value="Genomic_DNA"/>
</dbReference>
<keyword evidence="6" id="KW-1185">Reference proteome</keyword>
<proteinExistence type="inferred from homology"/>
<evidence type="ECO:0000313" key="6">
    <source>
        <dbReference type="Proteomes" id="UP001366085"/>
    </source>
</evidence>
<dbReference type="InterPro" id="IPR011344">
    <property type="entry name" value="ssDNA-bd"/>
</dbReference>
<reference evidence="5 6" key="1">
    <citation type="submission" date="2024-02" db="EMBL/GenBank/DDBJ databases">
        <authorList>
            <person name="Saticioglu I.B."/>
        </authorList>
    </citation>
    <scope>NUCLEOTIDE SEQUENCE [LARGE SCALE GENOMIC DNA]</scope>
    <source>
        <strain evidence="5 6">Mu-43</strain>
    </source>
</reference>
<name>A0ABU8LKP8_9MICO</name>
<comment type="caution">
    <text evidence="5">The sequence shown here is derived from an EMBL/GenBank/DDBJ whole genome shotgun (WGS) entry which is preliminary data.</text>
</comment>
<evidence type="ECO:0000256" key="3">
    <source>
        <dbReference type="RuleBase" id="RU000524"/>
    </source>
</evidence>
<dbReference type="Pfam" id="PF00436">
    <property type="entry name" value="SSB"/>
    <property type="match status" value="1"/>
</dbReference>
<dbReference type="SUPFAM" id="SSF50249">
    <property type="entry name" value="Nucleic acid-binding proteins"/>
    <property type="match status" value="1"/>
</dbReference>
<dbReference type="InterPro" id="IPR000424">
    <property type="entry name" value="Primosome_PriB/ssb"/>
</dbReference>
<keyword evidence="1 2" id="KW-0238">DNA-binding</keyword>
<gene>
    <name evidence="5" type="ORF">WDU93_09395</name>
</gene>